<dbReference type="Gene3D" id="3.20.20.80">
    <property type="entry name" value="Glycosidases"/>
    <property type="match status" value="2"/>
</dbReference>
<comment type="caution">
    <text evidence="1">The sequence shown here is derived from an EMBL/GenBank/DDBJ whole genome shotgun (WGS) entry which is preliminary data.</text>
</comment>
<evidence type="ECO:0000313" key="1">
    <source>
        <dbReference type="EMBL" id="KSU82185.1"/>
    </source>
</evidence>
<dbReference type="Proteomes" id="UP000054099">
    <property type="component" value="Unassembled WGS sequence"/>
</dbReference>
<name>A0A0V8J5C2_9BACL</name>
<dbReference type="InterPro" id="IPR017853">
    <property type="entry name" value="GH"/>
</dbReference>
<evidence type="ECO:0000313" key="2">
    <source>
        <dbReference type="Proteomes" id="UP000054099"/>
    </source>
</evidence>
<keyword evidence="2" id="KW-1185">Reference proteome</keyword>
<dbReference type="EMBL" id="LNQN01000005">
    <property type="protein sequence ID" value="KSU82185.1"/>
    <property type="molecule type" value="Genomic_DNA"/>
</dbReference>
<accession>A0A0V8J5C2</accession>
<proteinExistence type="predicted"/>
<reference evidence="1 2" key="1">
    <citation type="journal article" date="2014" name="Antonie Van Leeuwenhoek">
        <title>Fictibacillus enclensis sp. nov., isolated from marine sediment.</title>
        <authorList>
            <person name="Dastager S.G."/>
            <person name="Mawlankar R."/>
            <person name="Srinivasan K."/>
            <person name="Tang S.K."/>
            <person name="Lee J.C."/>
            <person name="Ramana V.V."/>
            <person name="Shouche Y.S."/>
        </authorList>
    </citation>
    <scope>NUCLEOTIDE SEQUENCE [LARGE SCALE GENOMIC DNA]</scope>
    <source>
        <strain evidence="1 2">NIO-1003</strain>
    </source>
</reference>
<dbReference type="AlphaFoldDB" id="A0A0V8J5C2"/>
<organism evidence="1 2">
    <name type="scientific">Fictibacillus enclensis</name>
    <dbReference type="NCBI Taxonomy" id="1017270"/>
    <lineage>
        <taxon>Bacteria</taxon>
        <taxon>Bacillati</taxon>
        <taxon>Bacillota</taxon>
        <taxon>Bacilli</taxon>
        <taxon>Bacillales</taxon>
        <taxon>Fictibacillaceae</taxon>
        <taxon>Fictibacillus</taxon>
    </lineage>
</organism>
<gene>
    <name evidence="1" type="ORF">AS030_17960</name>
</gene>
<sequence>MNRTFEATGYFRLERENERWWLVDPKGNQFVTIGVNHADETNLKYDHNFDIWKTKYGSRENWIKGLSEDLKSWGFNTIGWTGDYISGDWGVALDWFGDPINLGHSQSWSAADYKHADMPYCLQIRVSEFEDWNGHPVYPDVFSHEFEMYCDYLARSICADHANSKNLIGYFLVDIPAWIRHASGSDFKQLEGLNEQERSSKLYEVAAKYYETITASIRKYDTNHLILGDRFNGNKGIPEEVLKAMKPYVDVLSVQYFTSPDEAGYQQMKEDLARWQAIADKPVVIADIGNWCKTHMNPNRVSDIHDQAGRADDYIASLNTVLHEPWFLGWHWCAHLENKARGWGIKDPYDEPYADFVDPVKDFNKGVYQKIEDRVKF</sequence>
<dbReference type="SUPFAM" id="SSF51445">
    <property type="entry name" value="(Trans)glycosidases"/>
    <property type="match status" value="1"/>
</dbReference>
<protein>
    <submittedName>
        <fullName evidence="1">Agarase</fullName>
    </submittedName>
</protein>